<protein>
    <submittedName>
        <fullName evidence="1">Uncharacterized protein</fullName>
    </submittedName>
</protein>
<proteinExistence type="predicted"/>
<sequence length="128" mass="13723">MRHGKGLARRPQREVILWRSYLPPLPEGSHFRRNSPKAQRWMLVLWHGPSESKAALSLSGSHGAGCLGGPDEAGGAGVGADVSPDFLLDVFGKMEAVLPEFLSLASLLRPKNNAIVAAQLWGVDSSGR</sequence>
<dbReference type="EMBL" id="RXIC02000023">
    <property type="protein sequence ID" value="KAB1213279.1"/>
    <property type="molecule type" value="Genomic_DNA"/>
</dbReference>
<dbReference type="Proteomes" id="UP000516437">
    <property type="component" value="Chromosome 5"/>
</dbReference>
<evidence type="ECO:0000313" key="2">
    <source>
        <dbReference type="Proteomes" id="UP000516437"/>
    </source>
</evidence>
<reference evidence="1 2" key="1">
    <citation type="journal article" date="2019" name="Plant Biotechnol. J.">
        <title>The red bayberry genome and genetic basis of sex determination.</title>
        <authorList>
            <person name="Jia H.M."/>
            <person name="Jia H.J."/>
            <person name="Cai Q.L."/>
            <person name="Wang Y."/>
            <person name="Zhao H.B."/>
            <person name="Yang W.F."/>
            <person name="Wang G.Y."/>
            <person name="Li Y.H."/>
            <person name="Zhan D.L."/>
            <person name="Shen Y.T."/>
            <person name="Niu Q.F."/>
            <person name="Chang L."/>
            <person name="Qiu J."/>
            <person name="Zhao L."/>
            <person name="Xie H.B."/>
            <person name="Fu W.Y."/>
            <person name="Jin J."/>
            <person name="Li X.W."/>
            <person name="Jiao Y."/>
            <person name="Zhou C.C."/>
            <person name="Tu T."/>
            <person name="Chai C.Y."/>
            <person name="Gao J.L."/>
            <person name="Fan L.J."/>
            <person name="van de Weg E."/>
            <person name="Wang J.Y."/>
            <person name="Gao Z.S."/>
        </authorList>
    </citation>
    <scope>NUCLEOTIDE SEQUENCE [LARGE SCALE GENOMIC DNA]</scope>
    <source>
        <tissue evidence="1">Leaves</tissue>
    </source>
</reference>
<organism evidence="1 2">
    <name type="scientific">Morella rubra</name>
    <name type="common">Chinese bayberry</name>
    <dbReference type="NCBI Taxonomy" id="262757"/>
    <lineage>
        <taxon>Eukaryota</taxon>
        <taxon>Viridiplantae</taxon>
        <taxon>Streptophyta</taxon>
        <taxon>Embryophyta</taxon>
        <taxon>Tracheophyta</taxon>
        <taxon>Spermatophyta</taxon>
        <taxon>Magnoliopsida</taxon>
        <taxon>eudicotyledons</taxon>
        <taxon>Gunneridae</taxon>
        <taxon>Pentapetalae</taxon>
        <taxon>rosids</taxon>
        <taxon>fabids</taxon>
        <taxon>Fagales</taxon>
        <taxon>Myricaceae</taxon>
        <taxon>Morella</taxon>
    </lineage>
</organism>
<keyword evidence="2" id="KW-1185">Reference proteome</keyword>
<evidence type="ECO:0000313" key="1">
    <source>
        <dbReference type="EMBL" id="KAB1213279.1"/>
    </source>
</evidence>
<accession>A0A6A1VK47</accession>
<dbReference type="AlphaFoldDB" id="A0A6A1VK47"/>
<comment type="caution">
    <text evidence="1">The sequence shown here is derived from an EMBL/GenBank/DDBJ whole genome shotgun (WGS) entry which is preliminary data.</text>
</comment>
<gene>
    <name evidence="1" type="ORF">CJ030_MR5G009626</name>
</gene>
<name>A0A6A1VK47_9ROSI</name>